<sequence length="164" mass="18598">MAKPWQIFEKQLIDANSYYRRKGYGCIDKVPNDMKTIRVGGQMISVPSGKTGCDFLGVYRGHAVAIEAKSTDNKASFPFESHNKPRIAPHQIEFLKDFEKSGGKSFICVKFSKVNKCYLLPIDKYSQIEQDALKAKRKSIPIASFSGHLVNERGYILDYLQEVQ</sequence>
<dbReference type="InterPro" id="IPR011856">
    <property type="entry name" value="tRNA_endonuc-like_dom_sf"/>
</dbReference>
<evidence type="ECO:0000256" key="9">
    <source>
        <dbReference type="ARBA" id="ARBA00022842"/>
    </source>
</evidence>
<proteinExistence type="inferred from homology"/>
<evidence type="ECO:0000256" key="2">
    <source>
        <dbReference type="ARBA" id="ARBA00004496"/>
    </source>
</evidence>
<dbReference type="Pfam" id="PF03838">
    <property type="entry name" value="RecU"/>
    <property type="match status" value="1"/>
</dbReference>
<comment type="subcellular location">
    <subcellularLocation>
        <location evidence="2">Cytoplasm</location>
    </subcellularLocation>
</comment>
<dbReference type="EMBL" id="NRPP01000018">
    <property type="protein sequence ID" value="TFJ23586.1"/>
    <property type="molecule type" value="Genomic_DNA"/>
</dbReference>
<dbReference type="SUPFAM" id="SSF52980">
    <property type="entry name" value="Restriction endonuclease-like"/>
    <property type="match status" value="1"/>
</dbReference>
<protein>
    <recommendedName>
        <fullName evidence="13">Holliday junction resolvase RecU</fullName>
    </recommendedName>
</protein>
<evidence type="ECO:0000256" key="6">
    <source>
        <dbReference type="ARBA" id="ARBA00022759"/>
    </source>
</evidence>
<evidence type="ECO:0000313" key="14">
    <source>
        <dbReference type="EMBL" id="TFJ23586.1"/>
    </source>
</evidence>
<keyword evidence="8" id="KW-0378">Hydrolase</keyword>
<evidence type="ECO:0000256" key="11">
    <source>
        <dbReference type="ARBA" id="ARBA00023204"/>
    </source>
</evidence>
<evidence type="ECO:0000313" key="15">
    <source>
        <dbReference type="Proteomes" id="UP000297938"/>
    </source>
</evidence>
<dbReference type="GO" id="GO:0016787">
    <property type="term" value="F:hydrolase activity"/>
    <property type="evidence" value="ECO:0007669"/>
    <property type="project" value="UniProtKB-KW"/>
</dbReference>
<comment type="cofactor">
    <cofactor evidence="1">
        <name>Mg(2+)</name>
        <dbReference type="ChEBI" id="CHEBI:18420"/>
    </cofactor>
</comment>
<keyword evidence="7" id="KW-0227">DNA damage</keyword>
<dbReference type="GO" id="GO:0003676">
    <property type="term" value="F:nucleic acid binding"/>
    <property type="evidence" value="ECO:0007669"/>
    <property type="project" value="InterPro"/>
</dbReference>
<dbReference type="GO" id="GO:0006281">
    <property type="term" value="P:DNA repair"/>
    <property type="evidence" value="ECO:0007669"/>
    <property type="project" value="UniProtKB-KW"/>
</dbReference>
<keyword evidence="6" id="KW-0255">Endonuclease</keyword>
<dbReference type="Gene3D" id="3.40.1350.10">
    <property type="match status" value="1"/>
</dbReference>
<evidence type="ECO:0000256" key="7">
    <source>
        <dbReference type="ARBA" id="ARBA00022763"/>
    </source>
</evidence>
<dbReference type="GO" id="GO:0046872">
    <property type="term" value="F:metal ion binding"/>
    <property type="evidence" value="ECO:0007669"/>
    <property type="project" value="UniProtKB-KW"/>
</dbReference>
<evidence type="ECO:0000256" key="1">
    <source>
        <dbReference type="ARBA" id="ARBA00001946"/>
    </source>
</evidence>
<evidence type="ECO:0000256" key="10">
    <source>
        <dbReference type="ARBA" id="ARBA00023172"/>
    </source>
</evidence>
<dbReference type="InterPro" id="IPR011335">
    <property type="entry name" value="Restrct_endonuc-II-like"/>
</dbReference>
<comment type="similarity">
    <text evidence="12">Belongs to the RecU family.</text>
</comment>
<reference evidence="14 15" key="1">
    <citation type="journal article" date="2018" name="Int. J. Food Microbiol.">
        <title>Growth of Carnobacterium spp. isolated from chilled vacuum-packaged meat under relevant acidic conditions.</title>
        <authorList>
            <person name="Zhang P."/>
            <person name="Badoni M."/>
            <person name="Ganzle M."/>
            <person name="Yang X."/>
        </authorList>
    </citation>
    <scope>NUCLEOTIDE SEQUENCE [LARGE SCALE GENOMIC DNA]</scope>
    <source>
        <strain evidence="14 15">B2</strain>
    </source>
</reference>
<evidence type="ECO:0000256" key="12">
    <source>
        <dbReference type="ARBA" id="ARBA00023447"/>
    </source>
</evidence>
<dbReference type="GO" id="GO:0006310">
    <property type="term" value="P:DNA recombination"/>
    <property type="evidence" value="ECO:0007669"/>
    <property type="project" value="UniProtKB-KW"/>
</dbReference>
<organism evidence="14 15">
    <name type="scientific">Carnobacterium divergens</name>
    <name type="common">Lactobacillus divergens</name>
    <dbReference type="NCBI Taxonomy" id="2748"/>
    <lineage>
        <taxon>Bacteria</taxon>
        <taxon>Bacillati</taxon>
        <taxon>Bacillota</taxon>
        <taxon>Bacilli</taxon>
        <taxon>Lactobacillales</taxon>
        <taxon>Carnobacteriaceae</taxon>
        <taxon>Carnobacterium</taxon>
    </lineage>
</organism>
<keyword evidence="11" id="KW-0234">DNA repair</keyword>
<dbReference type="GO" id="GO:0005737">
    <property type="term" value="C:cytoplasm"/>
    <property type="evidence" value="ECO:0007669"/>
    <property type="project" value="UniProtKB-SubCell"/>
</dbReference>
<evidence type="ECO:0000256" key="13">
    <source>
        <dbReference type="ARBA" id="ARBA00029523"/>
    </source>
</evidence>
<keyword evidence="3" id="KW-0963">Cytoplasm</keyword>
<keyword evidence="4" id="KW-0540">Nuclease</keyword>
<dbReference type="AlphaFoldDB" id="A0A4R9CLP9"/>
<name>A0A4R9CLP9_CARDV</name>
<keyword evidence="5" id="KW-0479">Metal-binding</keyword>
<evidence type="ECO:0000256" key="3">
    <source>
        <dbReference type="ARBA" id="ARBA00022490"/>
    </source>
</evidence>
<accession>A0A4R9CLP9</accession>
<evidence type="ECO:0000256" key="5">
    <source>
        <dbReference type="ARBA" id="ARBA00022723"/>
    </source>
</evidence>
<evidence type="ECO:0000256" key="8">
    <source>
        <dbReference type="ARBA" id="ARBA00022801"/>
    </source>
</evidence>
<evidence type="ECO:0000256" key="4">
    <source>
        <dbReference type="ARBA" id="ARBA00022722"/>
    </source>
</evidence>
<dbReference type="RefSeq" id="WP_074402089.1">
    <property type="nucleotide sequence ID" value="NZ_FLLU01000019.1"/>
</dbReference>
<gene>
    <name evidence="14" type="ORF">CKN69_11805</name>
</gene>
<keyword evidence="9" id="KW-0460">Magnesium</keyword>
<keyword evidence="10" id="KW-0233">DNA recombination</keyword>
<dbReference type="InterPro" id="IPR004612">
    <property type="entry name" value="Resolv_RecU"/>
</dbReference>
<dbReference type="GO" id="GO:0004519">
    <property type="term" value="F:endonuclease activity"/>
    <property type="evidence" value="ECO:0007669"/>
    <property type="project" value="UniProtKB-KW"/>
</dbReference>
<comment type="caution">
    <text evidence="14">The sequence shown here is derived from an EMBL/GenBank/DDBJ whole genome shotgun (WGS) entry which is preliminary data.</text>
</comment>
<dbReference type="Proteomes" id="UP000297938">
    <property type="component" value="Unassembled WGS sequence"/>
</dbReference>